<evidence type="ECO:0000256" key="4">
    <source>
        <dbReference type="ARBA" id="ARBA00023055"/>
    </source>
</evidence>
<evidence type="ECO:0000256" key="6">
    <source>
        <dbReference type="ARBA" id="ARBA00023157"/>
    </source>
</evidence>
<dbReference type="PANTHER" id="PTHR23345:SF15">
    <property type="entry name" value="VITELLOGENIN 1-RELATED"/>
    <property type="match status" value="1"/>
</dbReference>
<proteinExistence type="predicted"/>
<keyword evidence="2 9" id="KW-0732">Signal</keyword>
<dbReference type="GO" id="GO:0005319">
    <property type="term" value="F:lipid transporter activity"/>
    <property type="evidence" value="ECO:0007669"/>
    <property type="project" value="InterPro"/>
</dbReference>
<dbReference type="Pfam" id="PF09172">
    <property type="entry name" value="Vit_open_b-sht"/>
    <property type="match status" value="1"/>
</dbReference>
<dbReference type="Proteomes" id="UP001381693">
    <property type="component" value="Unassembled WGS sequence"/>
</dbReference>
<organism evidence="11 12">
    <name type="scientific">Halocaridina rubra</name>
    <name type="common">Hawaiian red shrimp</name>
    <dbReference type="NCBI Taxonomy" id="373956"/>
    <lineage>
        <taxon>Eukaryota</taxon>
        <taxon>Metazoa</taxon>
        <taxon>Ecdysozoa</taxon>
        <taxon>Arthropoda</taxon>
        <taxon>Crustacea</taxon>
        <taxon>Multicrustacea</taxon>
        <taxon>Malacostraca</taxon>
        <taxon>Eumalacostraca</taxon>
        <taxon>Eucarida</taxon>
        <taxon>Decapoda</taxon>
        <taxon>Pleocyemata</taxon>
        <taxon>Caridea</taxon>
        <taxon>Atyoidea</taxon>
        <taxon>Atyidae</taxon>
        <taxon>Halocaridina</taxon>
    </lineage>
</organism>
<dbReference type="InterPro" id="IPR015819">
    <property type="entry name" value="Lipid_transp_b-sht_shell"/>
</dbReference>
<evidence type="ECO:0000256" key="3">
    <source>
        <dbReference type="ARBA" id="ARBA00022761"/>
    </source>
</evidence>
<dbReference type="GO" id="GO:0008289">
    <property type="term" value="F:lipid binding"/>
    <property type="evidence" value="ECO:0007669"/>
    <property type="project" value="UniProtKB-KW"/>
</dbReference>
<evidence type="ECO:0000256" key="2">
    <source>
        <dbReference type="ARBA" id="ARBA00022729"/>
    </source>
</evidence>
<keyword evidence="4" id="KW-0445">Lipid transport</keyword>
<feature type="chain" id="PRO_5042965488" description="Vitellogenin domain-containing protein" evidence="9">
    <location>
        <begin position="18"/>
        <end position="4822"/>
    </location>
</feature>
<feature type="signal peptide" evidence="9">
    <location>
        <begin position="1"/>
        <end position="17"/>
    </location>
</feature>
<keyword evidence="7" id="KW-0325">Glycoprotein</keyword>
<dbReference type="InterPro" id="IPR050733">
    <property type="entry name" value="Vitellogenin/Apolipophorin"/>
</dbReference>
<dbReference type="PANTHER" id="PTHR23345">
    <property type="entry name" value="VITELLOGENIN-RELATED"/>
    <property type="match status" value="1"/>
</dbReference>
<dbReference type="SMART" id="SM01169">
    <property type="entry name" value="DUF1943"/>
    <property type="match status" value="1"/>
</dbReference>
<keyword evidence="12" id="KW-1185">Reference proteome</keyword>
<evidence type="ECO:0000256" key="9">
    <source>
        <dbReference type="SAM" id="SignalP"/>
    </source>
</evidence>
<dbReference type="InterPro" id="IPR001747">
    <property type="entry name" value="Vitellogenin_N"/>
</dbReference>
<gene>
    <name evidence="11" type="ORF">SK128_004352</name>
</gene>
<dbReference type="FunFam" id="2.20.50.20:FF:000007">
    <property type="entry name" value="von Willebrand factor type D domaincontaining protein"/>
    <property type="match status" value="1"/>
</dbReference>
<keyword evidence="3" id="KW-0758">Storage protein</keyword>
<reference evidence="11 12" key="1">
    <citation type="submission" date="2023-11" db="EMBL/GenBank/DDBJ databases">
        <title>Halocaridina rubra genome assembly.</title>
        <authorList>
            <person name="Smith C."/>
        </authorList>
    </citation>
    <scope>NUCLEOTIDE SEQUENCE [LARGE SCALE GENOMIC DNA]</scope>
    <source>
        <strain evidence="11">EP-1</strain>
        <tissue evidence="11">Whole</tissue>
    </source>
</reference>
<evidence type="ECO:0000256" key="5">
    <source>
        <dbReference type="ARBA" id="ARBA00023121"/>
    </source>
</evidence>
<evidence type="ECO:0000313" key="11">
    <source>
        <dbReference type="EMBL" id="KAK7070069.1"/>
    </source>
</evidence>
<sequence>MRAIFVVFAAFAATALAGPTGPRSTCAIHCTNSETFRYATGKSYIYDYSVTTSTALLGTFDDDTQMNIRAQAHIDISSPCDFVLRLTDVNLEGSAQSGEFSEAIMKNPLRFSFQDGVVESLCSEESEPAWVLNFKRGVLSTFQNSMNHLNLETVKETDISGACTTHYDVSMEGEITTAVKVKDLASCERRSDLKTYIASTSYATDSPIQSLPIFLSTSKCTQEISEGLVRRIECEETHKFRPFSSEEGGAQTTVKSIMSLRNEEDAPIIAPDLQFSSVSLIFDDTLSLMAETTSDTIVKLLGDLKTASQQEISSEVPALFSHLVEALKKVNYPQLSNIYTNIQDLKSKKYFIDAMPLVGTSSSAGIVRDIIINGEMTEAEKDDWFASLAFLKNPDSEMFTALAPLLEGNPTQKAMLGTSALINNYCKIHSDCETDSGIIQVIRRIEAQLGAGCRAVNDEEKIKILVALKALGNAGRWVNANTILRRCYTEEQNSMEVRVAALEAWRHTPCEYDRSNIEAAYQDETQDPEIRIAAYLALMSCPTQRVIDMLKNRLISEGVNQVGSFVWTHLTNMQESASPEKQWMREMIGEEMLQKKFSTEALRFSRNYESSFFMNEINTGATIESNIIFSGKSFLPRSAMLNLTLDLFGQSLNFFEVGGRIEGFESYVERFFGPNGYFPEETVEGIIRNMRNEKSDYEPTTLEGFLDKATDEPEGSYYLRMLGNELHYHHFQGIKNIFSSSRATNPLDFIMELARKGNVDYSKSLQLFNTQYTIPTMSGLPLSLSAKGTATIGLQMNGNFKAKSFKNVNIEGQISPSAAVEIDALMLIDAHVTNTGLKVASNLHTSTYLDGKIKINKGKLVDIAFNTPKEKVEVIDVKTKFFYLEKGKEIEKGNDNMISTEGCTRGKTGFALCSGYSYTPRRAESPLFPLSGPFGGHIYFKKTDSQTGYVLRFEREQNEISFLVDTPGSQYDHKISIAVAKADNTLTFDIHTPFKSAAGNGEYIWLQDNKGVKVAVTVDGKQYELVGSILKDISSCKFEPSVVISSPNGELLNFNGIFQMGGQSKEMNVELRTPVFQTKVKSNFDHTESYLSIKTDAEYVLGTGSMQTIHYTSVVKEEVSDQVVTYSANTEFNLSQFPFMSFNLDCRSIISKKNNHIESTAKLVKGSETMEANHVLLFSKENGQSTFKSEMALKNPLRNIDYFKLVKLSFNRNSLQGEILARSSPEKEISLSLSLGKNRDVELLGNLAMKFFNFSAGIEGQYTKISSGYHKAQIIMKMNDETCIVEGTFKNSSTNGKMDAVLEGMCKCSLLEAKSTITINADKDKGLVDMKTNINNRDYTARLEGTRTSLLVDINIIKHLFFNAYTTSNAEANKVLLTAEWDKDVDPTKSFTINAEVKSKSLLLNIKVIDQEYLLSSKLLNSGAELEAKWAPNKKVTCNLEYRKGETTSFSASVHTPFQGWEKQDAVITVSVKDFRLNSRIAVTWKNSEQMSLTVDASAEPGMFTNAMTANILFTSSFDEYERITFLLDHSMNGLSINTKVEGKWDAKELRGKFNLQPNEYGIEGQLSFTSWLTEDLLITLTHALQNNALSSMLEAKLGSNFITMTLKGHVELSSAQNITLVFKIVSSTNTPELSANINFSNDGSILKLIVDGVMGDKKVMLNANGKLMRGETTKLMGDLRFITPFTYPLTASINFVVEPQSFKVELEMSRIWSTYGNLKLHVDGQMILRNNMQMNAVLSTPTNKASLSLSHKIEEKKMVSFIDAILNGERIHVSAEGTVDAASNLADLQAEIKSTFNDLDDIKVTVKSEKNGRTRTTNATFIKGEKSINIEHIITIMDLLNWENTFKLNGKYMLLNKRTQVGTTYSHDLRYIWDTDEVHLTLSFDQKTTGAAKEIDAKLTLASPWTENMTLDLHHTYGNSEFKPVIIFEYAPGRKIEISHVIRVQDAFVYIEGSLVTSFWQDLGYKLNIESEPKPAVTLVLSRGNNKTTIHTEGKWQKGNLDGKLEIESTYLSMPVSVEAAYDINSEEKSINLIINCDKRYEIKGLFSGDINSAKWMLMVGLPFKQMEHIEFMGEYNITKKPLTGKVSFTLNSMTLGFDGKVNNNEFVFNTDYNGKKASLSGKWFYSHTQSNILISFESDIEVANNASLYMMYDIEQENKINIKMTRGSSEVNLTGKLENGTLLFDGTTPLSGWEVLKGSFFISESAIKAFVARNERKIEVDGTLHVKLTKGRINILVTTPYANYESISADLVYSLKDLIKTVEFKSTFGTQELMLTGTIDITQGLAPEMKLDITTPFDFVKKVGGSIQWNLTETTKTALAKAYRNDREYQWQVEATANSLYKGEAEAKIITPIKGWASINIKGMFDITSMPYAATFTYEKEGLEKRFEGHLNLDHGVVTAKFITPINGWEMMELSGNYAYENNHLNFNTEIVRNSEKYQLAGDFLFNTQKTKFTITFETPISYASKVAFAMDTNFLDASKSFFVSLNINDDTFSMQFNWELQRKVGFINMKLLSPLVNYTNIETNIKFDFTGDIKTAEVDMKKEGQDYHISLSGRVNDNNIYIEMQTPFEVLEKVNFSGDYTTYNNEHILQASFARNGRIYNVKVDVLPNEHLATLKLTTPIEVMKIIEVEGKYSLLNNGMEASLLFKNSNEVFTFNTRGIFTPFKSDLVLSVETPITNWKKMVIDVHYDLESESKSASVLIQKDSFVKKVTIEGSYTLKSASFKIESPVEGFRTFGGAYTIDLNERNNQLDASVKLYLNSKEWLFSAHGQYKADEVLIRFTTPFEGFNTISAEGKINFDGKTGKGAIEFGTYKFTINVSYAPANYLLKLETPFANFKILSIAAKYQWAESHKDATLSIKFNEKNYEMKGTLTLSRRKSEFLLVATTPFQGFDAMTFNAKYDLDNRDELMSAKLGTNTKNFGFKLGGFVNEKSAEMNIEFLTPFTGWTNVNIRFKIDLNSDDKNIILLLERDGNMKEINISGKFIGDTGSFSLKTPFDGLKTLQMFGSLNRAKRSLEFRLQNDAAQASLITNFHSVSLHVKSPFQVAEEIKVEIAKVSDNTLKIEWKRNDNYIHINIERQGKKAAFNVEVKSEFQGWEFLALTGRLDRDEIRGYISGSVNEEKVVLSGSGQFDTKGAFNLHIETPYDNYKSVDANLEYNNRKRTFKLEASSSSSNFHLILERDRTGVITHHAIFPNPEKPTEITMNLGLYSGKVTITSRFPMIRDYYQEYNANIGPIITVDHIIKWNDLEVFKLDLLRDGPNKKMDLEMHFRRPNHHTTIEVHRDGFSSAHFLARRDNKEFRIDVKGTGNLPTQGELDIDINNSFREVPRHIKVKVTYNVAASAQRKQIKVEVSPSRSRLYIFDLNYSVDRSDYKTGDFNLAITTPVRSNAPWKNMSGSWNVQDRDNVNIKFSMGGIEYTAEGKFTVRESTLILVPTSPNAERIFLQWKFQRDGASRDYFLKLGRESRYGLFKLLGTITDYAHVDVEGGIKLGPFMKNEFLFTTNWNKDATGAVNGKGTFHYGDYHGEHTVYFKRDAATRSATFKASGTSNLPEYQTVHLSGNYNFNNKAVIHAIIHANDRESKIDVNIEDIKLSHSRNSININIPIFKTYGQMEVTLSHDIRNNAGKSIALVAKFPNREAYIKANWKRSDNFDTIEGTIDVKSRFVGEIHIKIDFDVSNINDAHAEATYIRKTLSGETKNASAKWTRNRTPDHLETELVIQTPFAFMKNGHISISADFSDIFHLSSKAQRNERIITFDLDVNMNSITGKITTPYANFELMKGALTFNFAGKTKAVHLQYERGTRKVEMDFTLNLKAKKEGDFVLNLATPFDFVETLHIDGKWSKKKAEINYKRNDLVLNFSGKADIKADKSSFDLSFDPPSGKTIRVAGSYDVKAFLEGSGSEAQKLASLELEFDNNKLSFNVNGFRSSDHVLVEIEGHTTFTLLEHFHMKLDSQLNTQLRDGYFELHVNDFEFKMHNHYERRAGDGYYLRSQVESTLTPLPALIFGLGREGEERILTIGYGEDREITFSIKGKDHFRKGFSGYVDIPNFGYEGVKYDLEYKFENPNELHIDLELELGSEGEVEAKFVYNSDGVQARFNSLRTGEHHLRFRRSVSLNSFSIETGVDDYEVKLRGGFAEGNSKKGFLLEGEVFGRKISIDTLLQSEGMKYTEGKFLIKTSFQGWENVGGLFTWAKSNKNIISKAEIHLPSYTTPKITAEINLNLDAKIEGYVTLNVAGEEFSFRSSMVGSLSEGYNGKIEIITPFHAISHVEISGNFKADRNSFVTDLKINAPLATHQVKLNWNLDIDKQEANAMIQSSRLSQVYNIEMKIEKSGPWYKKAYLNVNGNTASAEWNLNGNTFLMNFDSLIFGIKRQFAVEANFSSLQNLEGTLTVTVGENTHRIHGNVNISTNNAKAIFELESSLIEGKRAINFDFSSPNASYKQFSFEVTFVSDQSHTIHFDCDATSGVHITLKVDTPVFPKMISVINITPNSASFSLETPQGMHKLSGSWRVTRKMPADYVFNVEMSSPLLQKNYSFGIIFGGNQQKRMFKTELQAGNTKHMIEGMTFMSNIGGGFSLNIETPVKNINKGAIEAKLEFGSQVLLHISSSLANTVNTFDLSYDKANRVFSAVLESPFVPTEMLKAEAQLSGEINKNMKVKMDLSNKRKSVSGLLNVETISPENINMDLKITTPFKGYKKMSFIAQYKKTENITVLLSLDKPIKFTAQLQFDNFEDKIKAGIKVDTSIKSFETLEGSLYIPLKIFEPRVSAVVRVDNRNYGGHIAIRTKAPYELSYGLQIPNIIDNKFHLRTDSSFLSFLA</sequence>
<dbReference type="GO" id="GO:0045735">
    <property type="term" value="F:nutrient reservoir activity"/>
    <property type="evidence" value="ECO:0007669"/>
    <property type="project" value="UniProtKB-KW"/>
</dbReference>
<dbReference type="PROSITE" id="PS51211">
    <property type="entry name" value="VITELLOGENIN"/>
    <property type="match status" value="1"/>
</dbReference>
<protein>
    <recommendedName>
        <fullName evidence="10">Vitellogenin domain-containing protein</fullName>
    </recommendedName>
</protein>
<evidence type="ECO:0000256" key="8">
    <source>
        <dbReference type="PROSITE-ProRule" id="PRU00557"/>
    </source>
</evidence>
<evidence type="ECO:0000259" key="10">
    <source>
        <dbReference type="PROSITE" id="PS51211"/>
    </source>
</evidence>
<dbReference type="SUPFAM" id="SSF56968">
    <property type="entry name" value="Lipovitellin-phosvitin complex, beta-sheet shell regions"/>
    <property type="match status" value="2"/>
</dbReference>
<keyword evidence="5" id="KW-0446">Lipid-binding</keyword>
<evidence type="ECO:0000313" key="12">
    <source>
        <dbReference type="Proteomes" id="UP001381693"/>
    </source>
</evidence>
<name>A0AAN8X0Z4_HALRR</name>
<comment type="caution">
    <text evidence="8">Lacks conserved residue(s) required for the propagation of feature annotation.</text>
</comment>
<dbReference type="Gene3D" id="2.20.80.10">
    <property type="entry name" value="Lipovitellin-phosvitin complex, chain A, domain 4"/>
    <property type="match status" value="1"/>
</dbReference>
<keyword evidence="6" id="KW-1015">Disulfide bond</keyword>
<dbReference type="Gene3D" id="2.30.230.10">
    <property type="entry name" value="Lipovitellin, beta-sheet shell regions, chain A"/>
    <property type="match status" value="1"/>
</dbReference>
<dbReference type="Gene3D" id="1.25.10.20">
    <property type="entry name" value="Vitellinogen, superhelical"/>
    <property type="match status" value="1"/>
</dbReference>
<keyword evidence="1" id="KW-0813">Transport</keyword>
<dbReference type="InterPro" id="IPR011030">
    <property type="entry name" value="Lipovitellin_superhlx_dom"/>
</dbReference>
<dbReference type="SUPFAM" id="SSF48431">
    <property type="entry name" value="Lipovitellin-phosvitin complex, superhelical domain"/>
    <property type="match status" value="1"/>
</dbReference>
<dbReference type="SMART" id="SM00638">
    <property type="entry name" value="LPD_N"/>
    <property type="match status" value="1"/>
</dbReference>
<accession>A0AAN8X0Z4</accession>
<feature type="domain" description="Vitellogenin" evidence="10">
    <location>
        <begin position="38"/>
        <end position="639"/>
    </location>
</feature>
<dbReference type="InterPro" id="IPR015816">
    <property type="entry name" value="Vitellinogen_b-sht_N"/>
</dbReference>
<comment type="caution">
    <text evidence="11">The sequence shown here is derived from an EMBL/GenBank/DDBJ whole genome shotgun (WGS) entry which is preliminary data.</text>
</comment>
<dbReference type="InterPro" id="IPR015255">
    <property type="entry name" value="Vitellinogen_open_b-sht"/>
</dbReference>
<dbReference type="Gene3D" id="2.20.50.20">
    <property type="entry name" value="Lipovitellin. Chain A, domain 3"/>
    <property type="match status" value="1"/>
</dbReference>
<dbReference type="InterPro" id="IPR015817">
    <property type="entry name" value="Vitellinogen_open_b-sht_sub1"/>
</dbReference>
<evidence type="ECO:0000256" key="7">
    <source>
        <dbReference type="ARBA" id="ARBA00023180"/>
    </source>
</evidence>
<dbReference type="EMBL" id="JAXCGZ010015572">
    <property type="protein sequence ID" value="KAK7070069.1"/>
    <property type="molecule type" value="Genomic_DNA"/>
</dbReference>
<evidence type="ECO:0000256" key="1">
    <source>
        <dbReference type="ARBA" id="ARBA00022448"/>
    </source>
</evidence>
<dbReference type="Pfam" id="PF01347">
    <property type="entry name" value="Vitellogenin_N"/>
    <property type="match status" value="1"/>
</dbReference>